<accession>K9VJV3</accession>
<sequence length="718" mass="77131" precursor="true">MQGARFWVICVGCALNLMSMRIPIIAFLTLAALAGGELAARAIDPSAAPTEALLREGTAEIDRRDACPTRGQREEDRVIGDNLTLNRPSLLFVAKSRSPLTKGGHGGTAPTKGGTRNLLKVPLLKGDLGGSRLDDKRHLLSVPVLNSHQSDEVSLTSDTILLNGQDAREARDELLCGTGILPVHQKLIENGAASLKNGAASVKNGQDAREARDELFGGTGMLAEVPAAQLSPRESPSLKSSHNKDFTSLLKTPATIAAQAETPEAVNSNAQQLGGTLKISQANNAEGVYVAEVKIRFVNSRGEAVDRKGNPIEGRISEDFIRGELKLKPGDNYSREVVRSDLQQLQQLGLFEKVTVSIEEVGTDVNVIYNVQERSARSFSVSASLSDDVGVALPLSYTDRTFGTTPQRLAVELQPSLRGIQYDVEFVSPYVAAEDRLGYSVRAFGDRRISEIFNKDIDLPNGDRVREIRMGGNLRFTRPLGDWQSTLGLNYTNISTRDRNLNIARRDELGNPLTFSGSGVDDLYTVSFGAMLDRRDNPFNPTSGSILSLSTEQSIPLGRGNIVSNRMLANYIQYVPVTLLGISESEALPEMLAFNLQAGTVIGDLPPTEAFRLGGRNSVRGYDGGDIGSGRSYFLASGEYRFPVGQDVGGVIFVDFASDLGTGDSVLGKPAVVRDKPGTGAGVGVGVRVRSSLGLIRLDVGVSDSGDIKFILGTKQRF</sequence>
<dbReference type="PANTHER" id="PTHR12815">
    <property type="entry name" value="SORTING AND ASSEMBLY MACHINERY SAMM50 PROTEIN FAMILY MEMBER"/>
    <property type="match status" value="1"/>
</dbReference>
<keyword evidence="5" id="KW-0998">Cell outer membrane</keyword>
<evidence type="ECO:0000313" key="8">
    <source>
        <dbReference type="Proteomes" id="UP000010478"/>
    </source>
</evidence>
<keyword evidence="3" id="KW-0732">Signal</keyword>
<dbReference type="Pfam" id="PF01103">
    <property type="entry name" value="Omp85"/>
    <property type="match status" value="1"/>
</dbReference>
<dbReference type="EMBL" id="CP003614">
    <property type="protein sequence ID" value="AFZ07799.1"/>
    <property type="molecule type" value="Genomic_DNA"/>
</dbReference>
<feature type="domain" description="POTRA" evidence="6">
    <location>
        <begin position="288"/>
        <end position="374"/>
    </location>
</feature>
<evidence type="ECO:0000256" key="1">
    <source>
        <dbReference type="ARBA" id="ARBA00004370"/>
    </source>
</evidence>
<dbReference type="InterPro" id="IPR000184">
    <property type="entry name" value="Bac_surfAg_D15"/>
</dbReference>
<evidence type="ECO:0000256" key="2">
    <source>
        <dbReference type="ARBA" id="ARBA00022692"/>
    </source>
</evidence>
<name>K9VJV3_9CYAN</name>
<evidence type="ECO:0000256" key="5">
    <source>
        <dbReference type="ARBA" id="ARBA00023237"/>
    </source>
</evidence>
<dbReference type="Gene3D" id="2.40.160.50">
    <property type="entry name" value="membrane protein fhac: a member of the omp85/tpsb transporter family"/>
    <property type="match status" value="1"/>
</dbReference>
<dbReference type="eggNOG" id="COG4775">
    <property type="taxonomic scope" value="Bacteria"/>
</dbReference>
<dbReference type="Pfam" id="PF07244">
    <property type="entry name" value="POTRA"/>
    <property type="match status" value="1"/>
</dbReference>
<keyword evidence="8" id="KW-1185">Reference proteome</keyword>
<protein>
    <submittedName>
        <fullName evidence="7">Surface antigen (D15)</fullName>
    </submittedName>
</protein>
<dbReference type="HOGENOM" id="CLU_384881_0_0_3"/>
<dbReference type="InterPro" id="IPR039910">
    <property type="entry name" value="D15-like"/>
</dbReference>
<keyword evidence="2" id="KW-0812">Transmembrane</keyword>
<dbReference type="STRING" id="179408.Osc7112_3428"/>
<dbReference type="KEGG" id="oni:Osc7112_3428"/>
<comment type="subcellular location">
    <subcellularLocation>
        <location evidence="1">Membrane</location>
    </subcellularLocation>
</comment>
<evidence type="ECO:0000256" key="3">
    <source>
        <dbReference type="ARBA" id="ARBA00022729"/>
    </source>
</evidence>
<dbReference type="InterPro" id="IPR034746">
    <property type="entry name" value="POTRA"/>
</dbReference>
<dbReference type="RefSeq" id="WP_015177062.1">
    <property type="nucleotide sequence ID" value="NC_019729.1"/>
</dbReference>
<evidence type="ECO:0000256" key="4">
    <source>
        <dbReference type="ARBA" id="ARBA00023136"/>
    </source>
</evidence>
<dbReference type="Gene3D" id="3.10.20.310">
    <property type="entry name" value="membrane protein fhac"/>
    <property type="match status" value="1"/>
</dbReference>
<dbReference type="PROSITE" id="PS51779">
    <property type="entry name" value="POTRA"/>
    <property type="match status" value="1"/>
</dbReference>
<dbReference type="Proteomes" id="UP000010478">
    <property type="component" value="Chromosome"/>
</dbReference>
<evidence type="ECO:0000259" key="6">
    <source>
        <dbReference type="PROSITE" id="PS51779"/>
    </source>
</evidence>
<evidence type="ECO:0000313" key="7">
    <source>
        <dbReference type="EMBL" id="AFZ07799.1"/>
    </source>
</evidence>
<dbReference type="PATRIC" id="fig|179408.3.peg.4214"/>
<dbReference type="PANTHER" id="PTHR12815:SF47">
    <property type="entry name" value="TRANSLOCATION AND ASSEMBLY MODULE SUBUNIT TAMA"/>
    <property type="match status" value="1"/>
</dbReference>
<dbReference type="AlphaFoldDB" id="K9VJV3"/>
<dbReference type="GO" id="GO:0019867">
    <property type="term" value="C:outer membrane"/>
    <property type="evidence" value="ECO:0007669"/>
    <property type="project" value="InterPro"/>
</dbReference>
<proteinExistence type="predicted"/>
<gene>
    <name evidence="7" type="ORF">Osc7112_3428</name>
</gene>
<organism evidence="7 8">
    <name type="scientific">Phormidium nigroviride PCC 7112</name>
    <dbReference type="NCBI Taxonomy" id="179408"/>
    <lineage>
        <taxon>Bacteria</taxon>
        <taxon>Bacillati</taxon>
        <taxon>Cyanobacteriota</taxon>
        <taxon>Cyanophyceae</taxon>
        <taxon>Oscillatoriophycideae</taxon>
        <taxon>Oscillatoriales</taxon>
        <taxon>Oscillatoriaceae</taxon>
        <taxon>Phormidium</taxon>
    </lineage>
</organism>
<reference evidence="7 8" key="1">
    <citation type="submission" date="2012-05" db="EMBL/GenBank/DDBJ databases">
        <title>Finished chromosome of genome of Oscillatoria sp. PCC 7112.</title>
        <authorList>
            <consortium name="US DOE Joint Genome Institute"/>
            <person name="Gugger M."/>
            <person name="Coursin T."/>
            <person name="Rippka R."/>
            <person name="Tandeau De Marsac N."/>
            <person name="Huntemann M."/>
            <person name="Wei C.-L."/>
            <person name="Han J."/>
            <person name="Detter J.C."/>
            <person name="Han C."/>
            <person name="Tapia R."/>
            <person name="Davenport K."/>
            <person name="Daligault H."/>
            <person name="Erkkila T."/>
            <person name="Gu W."/>
            <person name="Munk A.C.C."/>
            <person name="Teshima H."/>
            <person name="Xu Y."/>
            <person name="Chain P."/>
            <person name="Chen A."/>
            <person name="Krypides N."/>
            <person name="Mavromatis K."/>
            <person name="Markowitz V."/>
            <person name="Szeto E."/>
            <person name="Ivanova N."/>
            <person name="Mikhailova N."/>
            <person name="Ovchinnikova G."/>
            <person name="Pagani I."/>
            <person name="Pati A."/>
            <person name="Goodwin L."/>
            <person name="Peters L."/>
            <person name="Pitluck S."/>
            <person name="Woyke T."/>
            <person name="Kerfeld C."/>
        </authorList>
    </citation>
    <scope>NUCLEOTIDE SEQUENCE [LARGE SCALE GENOMIC DNA]</scope>
    <source>
        <strain evidence="7 8">PCC 7112</strain>
    </source>
</reference>
<dbReference type="InterPro" id="IPR010827">
    <property type="entry name" value="BamA/TamA_POTRA"/>
</dbReference>
<keyword evidence="4" id="KW-0472">Membrane</keyword>